<reference evidence="3" key="2">
    <citation type="submission" date="2023-05" db="EMBL/GenBank/DDBJ databases">
        <authorList>
            <consortium name="Lawrence Berkeley National Laboratory"/>
            <person name="Steindorff A."/>
            <person name="Hensen N."/>
            <person name="Bonometti L."/>
            <person name="Westerberg I."/>
            <person name="Brannstrom I.O."/>
            <person name="Guillou S."/>
            <person name="Cros-Aarteil S."/>
            <person name="Calhoun S."/>
            <person name="Haridas S."/>
            <person name="Kuo A."/>
            <person name="Mondo S."/>
            <person name="Pangilinan J."/>
            <person name="Riley R."/>
            <person name="Labutti K."/>
            <person name="Andreopoulos B."/>
            <person name="Lipzen A."/>
            <person name="Chen C."/>
            <person name="Yanf M."/>
            <person name="Daum C."/>
            <person name="Ng V."/>
            <person name="Clum A."/>
            <person name="Ohm R."/>
            <person name="Martin F."/>
            <person name="Silar P."/>
            <person name="Natvig D."/>
            <person name="Lalanne C."/>
            <person name="Gautier V."/>
            <person name="Ament-Velasquez S.L."/>
            <person name="Kruys A."/>
            <person name="Hutchinson M.I."/>
            <person name="Powell A.J."/>
            <person name="Barry K."/>
            <person name="Miller A.N."/>
            <person name="Grigoriev I.V."/>
            <person name="Debuchy R."/>
            <person name="Gladieux P."/>
            <person name="Thoren M.H."/>
            <person name="Johannesson H."/>
        </authorList>
    </citation>
    <scope>NUCLEOTIDE SEQUENCE</scope>
    <source>
        <strain evidence="3">CBS 892.96</strain>
    </source>
</reference>
<feature type="compositionally biased region" description="Basic and acidic residues" evidence="1">
    <location>
        <begin position="192"/>
        <end position="229"/>
    </location>
</feature>
<evidence type="ECO:0000313" key="4">
    <source>
        <dbReference type="Proteomes" id="UP001302321"/>
    </source>
</evidence>
<evidence type="ECO:0000313" key="3">
    <source>
        <dbReference type="EMBL" id="KAK4181815.1"/>
    </source>
</evidence>
<name>A0AAN6WH60_9PEZI</name>
<comment type="caution">
    <text evidence="3">The sequence shown here is derived from an EMBL/GenBank/DDBJ whole genome shotgun (WGS) entry which is preliminary data.</text>
</comment>
<reference evidence="3" key="1">
    <citation type="journal article" date="2023" name="Mol. Phylogenet. Evol.">
        <title>Genome-scale phylogeny and comparative genomics of the fungal order Sordariales.</title>
        <authorList>
            <person name="Hensen N."/>
            <person name="Bonometti L."/>
            <person name="Westerberg I."/>
            <person name="Brannstrom I.O."/>
            <person name="Guillou S."/>
            <person name="Cros-Aarteil S."/>
            <person name="Calhoun S."/>
            <person name="Haridas S."/>
            <person name="Kuo A."/>
            <person name="Mondo S."/>
            <person name="Pangilinan J."/>
            <person name="Riley R."/>
            <person name="LaButti K."/>
            <person name="Andreopoulos B."/>
            <person name="Lipzen A."/>
            <person name="Chen C."/>
            <person name="Yan M."/>
            <person name="Daum C."/>
            <person name="Ng V."/>
            <person name="Clum A."/>
            <person name="Steindorff A."/>
            <person name="Ohm R.A."/>
            <person name="Martin F."/>
            <person name="Silar P."/>
            <person name="Natvig D.O."/>
            <person name="Lalanne C."/>
            <person name="Gautier V."/>
            <person name="Ament-Velasquez S.L."/>
            <person name="Kruys A."/>
            <person name="Hutchinson M.I."/>
            <person name="Powell A.J."/>
            <person name="Barry K."/>
            <person name="Miller A.N."/>
            <person name="Grigoriev I.V."/>
            <person name="Debuchy R."/>
            <person name="Gladieux P."/>
            <person name="Hiltunen Thoren M."/>
            <person name="Johannesson H."/>
        </authorList>
    </citation>
    <scope>NUCLEOTIDE SEQUENCE</scope>
    <source>
        <strain evidence="3">CBS 892.96</strain>
    </source>
</reference>
<gene>
    <name evidence="3" type="ORF">QBC36DRAFT_316637</name>
</gene>
<proteinExistence type="predicted"/>
<feature type="region of interest" description="Disordered" evidence="1">
    <location>
        <begin position="1"/>
        <end position="28"/>
    </location>
</feature>
<dbReference type="AlphaFoldDB" id="A0AAN6WH60"/>
<dbReference type="GO" id="GO:0003676">
    <property type="term" value="F:nucleic acid binding"/>
    <property type="evidence" value="ECO:0007669"/>
    <property type="project" value="InterPro"/>
</dbReference>
<evidence type="ECO:0000259" key="2">
    <source>
        <dbReference type="PROSITE" id="PS50174"/>
    </source>
</evidence>
<dbReference type="EMBL" id="MU866083">
    <property type="protein sequence ID" value="KAK4181815.1"/>
    <property type="molecule type" value="Genomic_DNA"/>
</dbReference>
<keyword evidence="4" id="KW-1185">Reference proteome</keyword>
<accession>A0AAN6WH60</accession>
<feature type="compositionally biased region" description="Pro residues" evidence="1">
    <location>
        <begin position="1"/>
        <end position="13"/>
    </location>
</feature>
<dbReference type="PANTHER" id="PTHR20923">
    <property type="entry name" value="BAT4 PROTEIN-RELATED"/>
    <property type="match status" value="1"/>
</dbReference>
<dbReference type="InterPro" id="IPR000467">
    <property type="entry name" value="G_patch_dom"/>
</dbReference>
<dbReference type="PROSITE" id="PS50174">
    <property type="entry name" value="G_PATCH"/>
    <property type="match status" value="1"/>
</dbReference>
<evidence type="ECO:0000256" key="1">
    <source>
        <dbReference type="SAM" id="MobiDB-lite"/>
    </source>
</evidence>
<dbReference type="InterPro" id="IPR039146">
    <property type="entry name" value="GPANK1"/>
</dbReference>
<organism evidence="3 4">
    <name type="scientific">Triangularia setosa</name>
    <dbReference type="NCBI Taxonomy" id="2587417"/>
    <lineage>
        <taxon>Eukaryota</taxon>
        <taxon>Fungi</taxon>
        <taxon>Dikarya</taxon>
        <taxon>Ascomycota</taxon>
        <taxon>Pezizomycotina</taxon>
        <taxon>Sordariomycetes</taxon>
        <taxon>Sordariomycetidae</taxon>
        <taxon>Sordariales</taxon>
        <taxon>Podosporaceae</taxon>
        <taxon>Triangularia</taxon>
    </lineage>
</organism>
<feature type="region of interest" description="Disordered" evidence="1">
    <location>
        <begin position="67"/>
        <end position="236"/>
    </location>
</feature>
<dbReference type="SMART" id="SM00443">
    <property type="entry name" value="G_patch"/>
    <property type="match status" value="1"/>
</dbReference>
<dbReference type="Proteomes" id="UP001302321">
    <property type="component" value="Unassembled WGS sequence"/>
</dbReference>
<dbReference type="Pfam" id="PF01585">
    <property type="entry name" value="G-patch"/>
    <property type="match status" value="1"/>
</dbReference>
<sequence length="236" mass="25784">MPRPPEPTGPPSPIEDEFDDIPLHQKRPFGSGLYKKAITFVPASSSLKTVNDAPATSGNSIADLYLSMVLPPPSPTKVTLEDKPPPNQETTEEPSPSSPPLCCPSCLLPLGPDHEKSLAHQLSLPHSHPPSALDRSRMGLQYLSSQGWDPDSRRGLGSGQQGIQHPIKPKPKDDRLGLGVEIPKHLKGKSSPPKEKLLDAKKVRKQYEQEKKKKERVMKELHGDGKWEKYLGSGAG</sequence>
<dbReference type="PANTHER" id="PTHR20923:SF1">
    <property type="entry name" value="G PATCH DOMAIN AND ANKYRIN REPEAT-CONTAINING PROTEIN 1"/>
    <property type="match status" value="1"/>
</dbReference>
<protein>
    <recommendedName>
        <fullName evidence="2">G-patch domain-containing protein</fullName>
    </recommendedName>
</protein>
<feature type="domain" description="G-patch" evidence="2">
    <location>
        <begin position="135"/>
        <end position="183"/>
    </location>
</feature>